<dbReference type="GO" id="GO:0006879">
    <property type="term" value="P:intracellular iron ion homeostasis"/>
    <property type="evidence" value="ECO:0007669"/>
    <property type="project" value="EnsemblFungi"/>
</dbReference>
<dbReference type="PRINTS" id="PR00419">
    <property type="entry name" value="ADXRDTASE"/>
</dbReference>
<evidence type="ECO:0000313" key="11">
    <source>
        <dbReference type="EMBL" id="ODQ77011.1"/>
    </source>
</evidence>
<dbReference type="EC" id="1.18.1.6" evidence="8"/>
<dbReference type="GO" id="GO:0004324">
    <property type="term" value="F:ferredoxin-NADP+ reductase activity"/>
    <property type="evidence" value="ECO:0007669"/>
    <property type="project" value="EnsemblFungi"/>
</dbReference>
<evidence type="ECO:0000313" key="12">
    <source>
        <dbReference type="Proteomes" id="UP000094336"/>
    </source>
</evidence>
<reference evidence="12" key="1">
    <citation type="submission" date="2016-05" db="EMBL/GenBank/DDBJ databases">
        <title>Comparative genomics of biotechnologically important yeasts.</title>
        <authorList>
            <consortium name="DOE Joint Genome Institute"/>
            <person name="Riley R."/>
            <person name="Haridas S."/>
            <person name="Wolfe K.H."/>
            <person name="Lopes M.R."/>
            <person name="Hittinger C.T."/>
            <person name="Goker M."/>
            <person name="Salamov A."/>
            <person name="Wisecaver J."/>
            <person name="Long T.M."/>
            <person name="Aerts A.L."/>
            <person name="Barry K."/>
            <person name="Choi C."/>
            <person name="Clum A."/>
            <person name="Coughlan A.Y."/>
            <person name="Deshpande S."/>
            <person name="Douglass A.P."/>
            <person name="Hanson S.J."/>
            <person name="Klenk H.-P."/>
            <person name="Labutti K."/>
            <person name="Lapidus A."/>
            <person name="Lindquist E."/>
            <person name="Lipzen A."/>
            <person name="Meier-Kolthoff J.P."/>
            <person name="Ohm R.A."/>
            <person name="Otillar R.P."/>
            <person name="Pangilinan J."/>
            <person name="Peng Y."/>
            <person name="Rokas A."/>
            <person name="Rosa C.A."/>
            <person name="Scheuner C."/>
            <person name="Sibirny A.A."/>
            <person name="Slot J.C."/>
            <person name="Stielow J.B."/>
            <person name="Sun H."/>
            <person name="Kurtzman C.P."/>
            <person name="Blackwell M."/>
            <person name="Grigoriev I.V."/>
            <person name="Jeffries T.W."/>
        </authorList>
    </citation>
    <scope>NUCLEOTIDE SEQUENCE [LARGE SCALE GENOMIC DNA]</scope>
    <source>
        <strain evidence="12">NRRL Y-12698</strain>
    </source>
</reference>
<organism evidence="11 12">
    <name type="scientific">Babjeviella inositovora NRRL Y-12698</name>
    <dbReference type="NCBI Taxonomy" id="984486"/>
    <lineage>
        <taxon>Eukaryota</taxon>
        <taxon>Fungi</taxon>
        <taxon>Dikarya</taxon>
        <taxon>Ascomycota</taxon>
        <taxon>Saccharomycotina</taxon>
        <taxon>Pichiomycetes</taxon>
        <taxon>Serinales incertae sedis</taxon>
        <taxon>Babjeviella</taxon>
    </lineage>
</organism>
<dbReference type="SUPFAM" id="SSF51971">
    <property type="entry name" value="Nucleotide-binding domain"/>
    <property type="match status" value="1"/>
</dbReference>
<feature type="binding site" evidence="10">
    <location>
        <position position="258"/>
    </location>
    <ligand>
        <name>NADP(+)</name>
        <dbReference type="ChEBI" id="CHEBI:58349"/>
    </ligand>
</feature>
<dbReference type="RefSeq" id="XP_018982339.1">
    <property type="nucleotide sequence ID" value="XM_019132515.1"/>
</dbReference>
<evidence type="ECO:0000256" key="2">
    <source>
        <dbReference type="ARBA" id="ARBA00008312"/>
    </source>
</evidence>
<dbReference type="EMBL" id="KV454444">
    <property type="protein sequence ID" value="ODQ77011.1"/>
    <property type="molecule type" value="Genomic_DNA"/>
</dbReference>
<keyword evidence="4 8" id="KW-0274">FAD</keyword>
<evidence type="ECO:0000256" key="5">
    <source>
        <dbReference type="ARBA" id="ARBA00022857"/>
    </source>
</evidence>
<dbReference type="Gene3D" id="3.50.50.60">
    <property type="entry name" value="FAD/NAD(P)-binding domain"/>
    <property type="match status" value="1"/>
</dbReference>
<keyword evidence="5 8" id="KW-0521">NADP</keyword>
<feature type="binding site" evidence="10">
    <location>
        <begin position="201"/>
        <end position="204"/>
    </location>
    <ligand>
        <name>NADP(+)</name>
        <dbReference type="ChEBI" id="CHEBI:58349"/>
    </ligand>
</feature>
<gene>
    <name evidence="11" type="ORF">BABINDRAFT_68159</name>
</gene>
<keyword evidence="3 8" id="KW-0285">Flavoprotein</keyword>
<comment type="cofactor">
    <cofactor evidence="1 8 9">
        <name>FAD</name>
        <dbReference type="ChEBI" id="CHEBI:57692"/>
    </cofactor>
</comment>
<comment type="similarity">
    <text evidence="2 8">Belongs to the ferredoxin--NADP reductase type 1 family.</text>
</comment>
<evidence type="ECO:0000256" key="10">
    <source>
        <dbReference type="PIRSR" id="PIRSR000362-2"/>
    </source>
</evidence>
<evidence type="ECO:0000256" key="9">
    <source>
        <dbReference type="PIRSR" id="PIRSR000362-1"/>
    </source>
</evidence>
<sequence>MISAGRVIFAQTTSATTLRPLARRYLSNAATSPYRVAIVGSGPSGFYVSHRLLEKFTKALADSSEEATPTKDLRIDIFEKLPVPYGLSRYGVAPDHPEVKNCQDTFDGVMQSPQVRFFGNVQVASAGGATAGVSIDALRDKYHAVVFSYGCDEDNTLGIDGEDHPGVIPARKFVGWYNGLPEFRSLNPPLDQVENVVIVGNGNVALDVARILLASPEKHWASTDITSDSVKKLIASTVKNVSIVARRGYYESAFTNKEFRELLDLSTASKQTESLVKFNGIDEFLIESMKHLIPQMGRVHKRRLDMYRKYQKDQEAFRAKNGESSLSAAKQWSLKYMLSPFKFISHPTNPILLQSTICHQNVLSVPVSADEPVLVRKTEETETLKSELVITSIGYKGSPLPGFSENNISFDAQRGVIRNVDGRVLAASAKANAGERCIKGLYTSGWIKNGPKGVIATTMLDAFLVGDLILHDLANGRLKTPKDEAFGSENAVSADEWYKIDAEEKKRGEDCGKPREKIVLIDEMMRVAKN</sequence>
<dbReference type="Gene3D" id="3.40.50.720">
    <property type="entry name" value="NAD(P)-binding Rossmann-like Domain"/>
    <property type="match status" value="1"/>
</dbReference>
<feature type="binding site" evidence="9">
    <location>
        <position position="79"/>
    </location>
    <ligand>
        <name>FAD</name>
        <dbReference type="ChEBI" id="CHEBI:57692"/>
    </ligand>
</feature>
<dbReference type="PANTHER" id="PTHR48467">
    <property type="entry name" value="GLUTAMATE SYNTHASE 1 [NADH], CHLOROPLASTIC-LIKE"/>
    <property type="match status" value="1"/>
</dbReference>
<dbReference type="Proteomes" id="UP000094336">
    <property type="component" value="Unassembled WGS sequence"/>
</dbReference>
<dbReference type="GeneID" id="30150368"/>
<comment type="catalytic activity">
    <reaction evidence="7 8">
        <text>2 reduced [adrenodoxin] + NADP(+) + H(+) = 2 oxidized [adrenodoxin] + NADPH</text>
        <dbReference type="Rhea" id="RHEA:42312"/>
        <dbReference type="Rhea" id="RHEA-COMP:9998"/>
        <dbReference type="Rhea" id="RHEA-COMP:9999"/>
        <dbReference type="ChEBI" id="CHEBI:15378"/>
        <dbReference type="ChEBI" id="CHEBI:33737"/>
        <dbReference type="ChEBI" id="CHEBI:33738"/>
        <dbReference type="ChEBI" id="CHEBI:57783"/>
        <dbReference type="ChEBI" id="CHEBI:58349"/>
        <dbReference type="EC" id="1.18.1.6"/>
    </reaction>
</comment>
<keyword evidence="6 8" id="KW-0560">Oxidoreductase</keyword>
<dbReference type="AlphaFoldDB" id="A0A1E3QH48"/>
<feature type="binding site" evidence="9">
    <location>
        <position position="123"/>
    </location>
    <ligand>
        <name>FAD</name>
        <dbReference type="ChEBI" id="CHEBI:57692"/>
    </ligand>
</feature>
<dbReference type="GO" id="GO:0006744">
    <property type="term" value="P:ubiquinone biosynthetic process"/>
    <property type="evidence" value="ECO:0007669"/>
    <property type="project" value="EnsemblFungi"/>
</dbReference>
<evidence type="ECO:0000256" key="3">
    <source>
        <dbReference type="ARBA" id="ARBA00022630"/>
    </source>
</evidence>
<dbReference type="GO" id="GO:0005743">
    <property type="term" value="C:mitochondrial inner membrane"/>
    <property type="evidence" value="ECO:0007669"/>
    <property type="project" value="EnsemblFungi"/>
</dbReference>
<evidence type="ECO:0000256" key="4">
    <source>
        <dbReference type="ARBA" id="ARBA00022827"/>
    </source>
</evidence>
<dbReference type="PIRSF" id="PIRSF000362">
    <property type="entry name" value="FNR"/>
    <property type="match status" value="1"/>
</dbReference>
<dbReference type="InterPro" id="IPR021163">
    <property type="entry name" value="Ferredox_Rdtase_adrenod"/>
</dbReference>
<name>A0A1E3QH48_9ASCO</name>
<dbReference type="InterPro" id="IPR036188">
    <property type="entry name" value="FAD/NAD-bd_sf"/>
</dbReference>
<protein>
    <recommendedName>
        <fullName evidence="8">NADPH:adrenodoxin oxidoreductase, mitochondrial</fullName>
        <ecNumber evidence="8">1.18.1.6</ecNumber>
    </recommendedName>
</protein>
<dbReference type="InterPro" id="IPR055275">
    <property type="entry name" value="Ferredox_Rdtase"/>
</dbReference>
<feature type="binding site" evidence="9">
    <location>
        <position position="44"/>
    </location>
    <ligand>
        <name>FAD</name>
        <dbReference type="ChEBI" id="CHEBI:57692"/>
    </ligand>
</feature>
<keyword evidence="12" id="KW-1185">Reference proteome</keyword>
<evidence type="ECO:0000256" key="8">
    <source>
        <dbReference type="PIRNR" id="PIRNR000362"/>
    </source>
</evidence>
<feature type="binding site" evidence="9">
    <location>
        <position position="87"/>
    </location>
    <ligand>
        <name>FAD</name>
        <dbReference type="ChEBI" id="CHEBI:57692"/>
    </ligand>
</feature>
<accession>A0A1E3QH48</accession>
<dbReference type="PANTHER" id="PTHR48467:SF1">
    <property type="entry name" value="GLUTAMATE SYNTHASE 1 [NADH], CHLOROPLASTIC-LIKE"/>
    <property type="match status" value="1"/>
</dbReference>
<comment type="subcellular location">
    <subcellularLocation>
        <location evidence="8">Mitochondrion</location>
    </subcellularLocation>
</comment>
<evidence type="ECO:0000256" key="7">
    <source>
        <dbReference type="ARBA" id="ARBA00048933"/>
    </source>
</evidence>
<feature type="binding site" evidence="9">
    <location>
        <begin position="453"/>
        <end position="455"/>
    </location>
    <ligand>
        <name>FAD</name>
        <dbReference type="ChEBI" id="CHEBI:57692"/>
    </ligand>
</feature>
<proteinExistence type="inferred from homology"/>
<evidence type="ECO:0000256" key="6">
    <source>
        <dbReference type="ARBA" id="ARBA00023002"/>
    </source>
</evidence>
<feature type="binding site" evidence="10">
    <location>
        <begin position="246"/>
        <end position="247"/>
    </location>
    <ligand>
        <name>NADP(+)</name>
        <dbReference type="ChEBI" id="CHEBI:58349"/>
    </ligand>
</feature>
<feature type="binding site" evidence="10">
    <location>
        <position position="453"/>
    </location>
    <ligand>
        <name>NADP(+)</name>
        <dbReference type="ChEBI" id="CHEBI:58349"/>
    </ligand>
</feature>
<keyword evidence="8" id="KW-0496">Mitochondrion</keyword>
<feature type="binding site" evidence="9">
    <location>
        <position position="446"/>
    </location>
    <ligand>
        <name>FAD</name>
        <dbReference type="ChEBI" id="CHEBI:57692"/>
    </ligand>
</feature>
<dbReference type="OrthoDB" id="333024at2759"/>
<dbReference type="STRING" id="984486.A0A1E3QH48"/>
<evidence type="ECO:0000256" key="1">
    <source>
        <dbReference type="ARBA" id="ARBA00001974"/>
    </source>
</evidence>